<dbReference type="AlphaFoldDB" id="A0A090W8U3"/>
<evidence type="ECO:0000313" key="7">
    <source>
        <dbReference type="Proteomes" id="UP000030184"/>
    </source>
</evidence>
<dbReference type="eggNOG" id="ENOG50303CZ">
    <property type="taxonomic scope" value="Bacteria"/>
</dbReference>
<evidence type="ECO:0008006" key="8">
    <source>
        <dbReference type="Google" id="ProtNLM"/>
    </source>
</evidence>
<dbReference type="EMBL" id="BBNS01000016">
    <property type="protein sequence ID" value="GAL71894.1"/>
    <property type="molecule type" value="Genomic_DNA"/>
</dbReference>
<dbReference type="EMBL" id="BBNY01000070">
    <property type="protein sequence ID" value="GAL90215.1"/>
    <property type="molecule type" value="Genomic_DNA"/>
</dbReference>
<evidence type="ECO:0000313" key="5">
    <source>
        <dbReference type="EMBL" id="GAL90215.1"/>
    </source>
</evidence>
<dbReference type="Proteomes" id="UP000030184">
    <property type="component" value="Unassembled WGS sequence"/>
</dbReference>
<feature type="chain" id="PRO_5010408385" description="DUF4129 domain-containing protein" evidence="2">
    <location>
        <begin position="25"/>
        <end position="241"/>
    </location>
</feature>
<feature type="signal peptide" evidence="2">
    <location>
        <begin position="1"/>
        <end position="24"/>
    </location>
</feature>
<accession>A0A090W8U3</accession>
<keyword evidence="2" id="KW-0732">Signal</keyword>
<keyword evidence="7" id="KW-1185">Reference proteome</keyword>
<feature type="transmembrane region" description="Helical" evidence="1">
    <location>
        <begin position="96"/>
        <end position="114"/>
    </location>
</feature>
<dbReference type="EMBL" id="BBNR01000015">
    <property type="protein sequence ID" value="GAL68051.1"/>
    <property type="molecule type" value="Genomic_DNA"/>
</dbReference>
<dbReference type="Proteomes" id="UP000029646">
    <property type="component" value="Unassembled WGS sequence"/>
</dbReference>
<evidence type="ECO:0000313" key="4">
    <source>
        <dbReference type="EMBL" id="GAL71894.1"/>
    </source>
</evidence>
<keyword evidence="1" id="KW-0472">Membrane</keyword>
<proteinExistence type="predicted"/>
<protein>
    <recommendedName>
        <fullName evidence="8">DUF4129 domain-containing protein</fullName>
    </recommendedName>
</protein>
<name>A0A090W8U3_9FLAO</name>
<dbReference type="OrthoDB" id="5491447at2"/>
<gene>
    <name evidence="3" type="ORF">JCM19301_1766</name>
    <name evidence="4" type="ORF">JCM19302_1334</name>
    <name evidence="5" type="ORF">JCM19538_682</name>
</gene>
<dbReference type="STRING" id="504487.JCM19538_682"/>
<evidence type="ECO:0000313" key="3">
    <source>
        <dbReference type="EMBL" id="GAL68051.1"/>
    </source>
</evidence>
<keyword evidence="1" id="KW-0812">Transmembrane</keyword>
<dbReference type="RefSeq" id="WP_052415045.1">
    <property type="nucleotide sequence ID" value="NZ_BBNR01000015.1"/>
</dbReference>
<dbReference type="Proteomes" id="UP000029641">
    <property type="component" value="Unassembled WGS sequence"/>
</dbReference>
<comment type="caution">
    <text evidence="4">The sequence shown here is derived from an EMBL/GenBank/DDBJ whole genome shotgun (WGS) entry which is preliminary data.</text>
</comment>
<evidence type="ECO:0000256" key="1">
    <source>
        <dbReference type="SAM" id="Phobius"/>
    </source>
</evidence>
<keyword evidence="1" id="KW-1133">Transmembrane helix</keyword>
<evidence type="ECO:0000256" key="2">
    <source>
        <dbReference type="SAM" id="SignalP"/>
    </source>
</evidence>
<reference evidence="7" key="1">
    <citation type="journal article" date="2014" name="Genome Announc.">
        <title>Draft Genome Sequence of Marine Flavobacterium Jejuia pallidilutea Strain 11shimoA1 and Pigmentation Mutants.</title>
        <authorList>
            <person name="Takatani N."/>
            <person name="Nakanishi M."/>
            <person name="Meirelles P."/>
            <person name="Mino S."/>
            <person name="Suda W."/>
            <person name="Oshima K."/>
            <person name="Hattori M."/>
            <person name="Ohkuma M."/>
            <person name="Hosokawa M."/>
            <person name="Miyashita K."/>
            <person name="Thompson F.L."/>
            <person name="Niwa A."/>
            <person name="Sawabe T."/>
            <person name="Sawabe T."/>
        </authorList>
    </citation>
    <scope>NUCLEOTIDE SEQUENCE [LARGE SCALE GENOMIC DNA]</scope>
    <source>
        <strain evidence="7">JCM 19538</strain>
    </source>
</reference>
<organism evidence="4 6">
    <name type="scientific">Jejuia pallidilutea</name>
    <dbReference type="NCBI Taxonomy" id="504487"/>
    <lineage>
        <taxon>Bacteria</taxon>
        <taxon>Pseudomonadati</taxon>
        <taxon>Bacteroidota</taxon>
        <taxon>Flavobacteriia</taxon>
        <taxon>Flavobacteriales</taxon>
        <taxon>Flavobacteriaceae</taxon>
        <taxon>Jejuia</taxon>
    </lineage>
</organism>
<evidence type="ECO:0000313" key="6">
    <source>
        <dbReference type="Proteomes" id="UP000029646"/>
    </source>
</evidence>
<sequence length="241" mass="27912">MKPKALHICLSIVVLILNYQTLVATSATQEPQVYRVFDSNFKERYASDKYNYEGKNVVGKTRGGSGTYEDYDKNKTRTEEKNNADEVVINLGPFGFLFYIILAVAVVYLAYVLLNEGGTGLFAFNKNKSIQRFDEITAENIEHADINSLIKEAENNNDYRLAIRYYYLLVLKTLSLKNHIKFEDDKTNTEYLNELNEKPFSKNFSYVSYLYNYIWYGKFNLEASQYAKAKLNFTTLLNQVN</sequence>